<evidence type="ECO:0000256" key="5">
    <source>
        <dbReference type="ARBA" id="ARBA00022989"/>
    </source>
</evidence>
<proteinExistence type="inferred from homology"/>
<evidence type="ECO:0000256" key="2">
    <source>
        <dbReference type="ARBA" id="ARBA00022448"/>
    </source>
</evidence>
<accession>A0A2W0HN41</accession>
<sequence length="258" mass="28351">MSILIKRIIFFLALFTVWESIYHLNQLFTFWSPTLFPSPLGAAGQLYIGFFETGILRVAFVESMQRIFTGFLLAVLIGGSLGILLAVSKVADDTLGSLVIALQPVPSIVWLPIALMMFQGGSGAILFVVILGGTWAMTMNMRMGVKNVQPILIRAARTMGVRGASLVWRVMIPASVPAALTGARLAWAFGWRALMAAELIGRGGLGRTLMDARDFYNMDLVVAIMFIISAVGLIVEYGLFSRIERRVFARWGLQEKQS</sequence>
<dbReference type="OrthoDB" id="9796361at2"/>
<evidence type="ECO:0000256" key="7">
    <source>
        <dbReference type="RuleBase" id="RU363032"/>
    </source>
</evidence>
<dbReference type="Pfam" id="PF00528">
    <property type="entry name" value="BPD_transp_1"/>
    <property type="match status" value="1"/>
</dbReference>
<evidence type="ECO:0000256" key="4">
    <source>
        <dbReference type="ARBA" id="ARBA00022692"/>
    </source>
</evidence>
<dbReference type="Proteomes" id="UP000248066">
    <property type="component" value="Unassembled WGS sequence"/>
</dbReference>
<dbReference type="PANTHER" id="PTHR30151">
    <property type="entry name" value="ALKANE SULFONATE ABC TRANSPORTER-RELATED, MEMBRANE SUBUNIT"/>
    <property type="match status" value="1"/>
</dbReference>
<dbReference type="CDD" id="cd06261">
    <property type="entry name" value="TM_PBP2"/>
    <property type="match status" value="1"/>
</dbReference>
<dbReference type="PANTHER" id="PTHR30151:SF0">
    <property type="entry name" value="ABC TRANSPORTER PERMEASE PROTEIN MJ0413-RELATED"/>
    <property type="match status" value="1"/>
</dbReference>
<feature type="transmembrane region" description="Helical" evidence="7">
    <location>
        <begin position="108"/>
        <end position="136"/>
    </location>
</feature>
<dbReference type="GO" id="GO:0055085">
    <property type="term" value="P:transmembrane transport"/>
    <property type="evidence" value="ECO:0007669"/>
    <property type="project" value="InterPro"/>
</dbReference>
<dbReference type="InterPro" id="IPR035906">
    <property type="entry name" value="MetI-like_sf"/>
</dbReference>
<dbReference type="SUPFAM" id="SSF161098">
    <property type="entry name" value="MetI-like"/>
    <property type="match status" value="1"/>
</dbReference>
<evidence type="ECO:0000313" key="10">
    <source>
        <dbReference type="Proteomes" id="UP000248066"/>
    </source>
</evidence>
<protein>
    <submittedName>
        <fullName evidence="9">ABC transporter permease</fullName>
    </submittedName>
</protein>
<comment type="caution">
    <text evidence="9">The sequence shown here is derived from an EMBL/GenBank/DDBJ whole genome shotgun (WGS) entry which is preliminary data.</text>
</comment>
<feature type="domain" description="ABC transmembrane type-1" evidence="8">
    <location>
        <begin position="60"/>
        <end position="239"/>
    </location>
</feature>
<dbReference type="InterPro" id="IPR000515">
    <property type="entry name" value="MetI-like"/>
</dbReference>
<keyword evidence="5 7" id="KW-1133">Transmembrane helix</keyword>
<dbReference type="EMBL" id="PDOF01000001">
    <property type="protein sequence ID" value="PYZ98299.1"/>
    <property type="molecule type" value="Genomic_DNA"/>
</dbReference>
<feature type="transmembrane region" description="Helical" evidence="7">
    <location>
        <begin position="166"/>
        <end position="189"/>
    </location>
</feature>
<feature type="transmembrane region" description="Helical" evidence="7">
    <location>
        <begin position="220"/>
        <end position="240"/>
    </location>
</feature>
<dbReference type="GO" id="GO:0005886">
    <property type="term" value="C:plasma membrane"/>
    <property type="evidence" value="ECO:0007669"/>
    <property type="project" value="UniProtKB-SubCell"/>
</dbReference>
<feature type="transmembrane region" description="Helical" evidence="7">
    <location>
        <begin position="67"/>
        <end position="88"/>
    </location>
</feature>
<keyword evidence="3" id="KW-1003">Cell membrane</keyword>
<evidence type="ECO:0000256" key="1">
    <source>
        <dbReference type="ARBA" id="ARBA00004651"/>
    </source>
</evidence>
<comment type="subcellular location">
    <subcellularLocation>
        <location evidence="1 7">Cell membrane</location>
        <topology evidence="1 7">Multi-pass membrane protein</topology>
    </subcellularLocation>
</comment>
<gene>
    <name evidence="9" type="ORF">CR205_06790</name>
</gene>
<dbReference type="AlphaFoldDB" id="A0A2W0HN41"/>
<evidence type="ECO:0000313" key="9">
    <source>
        <dbReference type="EMBL" id="PYZ98299.1"/>
    </source>
</evidence>
<reference evidence="9 10" key="1">
    <citation type="submission" date="2017-10" db="EMBL/GenBank/DDBJ databases">
        <title>Bacillus sp. nov., a halophilic bacterium isolated from a Yangshapao Lake.</title>
        <authorList>
            <person name="Wang H."/>
        </authorList>
    </citation>
    <scope>NUCLEOTIDE SEQUENCE [LARGE SCALE GENOMIC DNA]</scope>
    <source>
        <strain evidence="9 10">YSP-3</strain>
    </source>
</reference>
<dbReference type="RefSeq" id="WP_110518171.1">
    <property type="nucleotide sequence ID" value="NZ_PDOF01000001.1"/>
</dbReference>
<comment type="similarity">
    <text evidence="7">Belongs to the binding-protein-dependent transport system permease family.</text>
</comment>
<organism evidence="9 10">
    <name type="scientific">Alteribacter lacisalsi</name>
    <dbReference type="NCBI Taxonomy" id="2045244"/>
    <lineage>
        <taxon>Bacteria</taxon>
        <taxon>Bacillati</taxon>
        <taxon>Bacillota</taxon>
        <taxon>Bacilli</taxon>
        <taxon>Bacillales</taxon>
        <taxon>Bacillaceae</taxon>
        <taxon>Alteribacter</taxon>
    </lineage>
</organism>
<evidence type="ECO:0000259" key="8">
    <source>
        <dbReference type="PROSITE" id="PS50928"/>
    </source>
</evidence>
<dbReference type="PROSITE" id="PS50928">
    <property type="entry name" value="ABC_TM1"/>
    <property type="match status" value="1"/>
</dbReference>
<evidence type="ECO:0000256" key="3">
    <source>
        <dbReference type="ARBA" id="ARBA00022475"/>
    </source>
</evidence>
<evidence type="ECO:0000256" key="6">
    <source>
        <dbReference type="ARBA" id="ARBA00023136"/>
    </source>
</evidence>
<keyword evidence="10" id="KW-1185">Reference proteome</keyword>
<keyword evidence="4 7" id="KW-0812">Transmembrane</keyword>
<keyword evidence="2 7" id="KW-0813">Transport</keyword>
<keyword evidence="6 7" id="KW-0472">Membrane</keyword>
<dbReference type="Gene3D" id="1.10.3720.10">
    <property type="entry name" value="MetI-like"/>
    <property type="match status" value="1"/>
</dbReference>
<name>A0A2W0HN41_9BACI</name>
<feature type="transmembrane region" description="Helical" evidence="7">
    <location>
        <begin position="43"/>
        <end position="60"/>
    </location>
</feature>